<dbReference type="RefSeq" id="WP_344602638.1">
    <property type="nucleotide sequence ID" value="NZ_BAAAHE010000008.1"/>
</dbReference>
<comment type="caution">
    <text evidence="1">The sequence shown here is derived from an EMBL/GenBank/DDBJ whole genome shotgun (WGS) entry which is preliminary data.</text>
</comment>
<name>A0ABN1GI22_9ACTN</name>
<evidence type="ECO:0000313" key="1">
    <source>
        <dbReference type="EMBL" id="GAA0611518.1"/>
    </source>
</evidence>
<dbReference type="Proteomes" id="UP001500957">
    <property type="component" value="Unassembled WGS sequence"/>
</dbReference>
<organism evidence="1 2">
    <name type="scientific">Sporichthya brevicatena</name>
    <dbReference type="NCBI Taxonomy" id="171442"/>
    <lineage>
        <taxon>Bacteria</taxon>
        <taxon>Bacillati</taxon>
        <taxon>Actinomycetota</taxon>
        <taxon>Actinomycetes</taxon>
        <taxon>Sporichthyales</taxon>
        <taxon>Sporichthyaceae</taxon>
        <taxon>Sporichthya</taxon>
    </lineage>
</organism>
<protein>
    <recommendedName>
        <fullName evidence="3">DUF2993 domain-containing protein</fullName>
    </recommendedName>
</protein>
<evidence type="ECO:0008006" key="3">
    <source>
        <dbReference type="Google" id="ProtNLM"/>
    </source>
</evidence>
<evidence type="ECO:0000313" key="2">
    <source>
        <dbReference type="Proteomes" id="UP001500957"/>
    </source>
</evidence>
<reference evidence="1 2" key="1">
    <citation type="journal article" date="2019" name="Int. J. Syst. Evol. Microbiol.">
        <title>The Global Catalogue of Microorganisms (GCM) 10K type strain sequencing project: providing services to taxonomists for standard genome sequencing and annotation.</title>
        <authorList>
            <consortium name="The Broad Institute Genomics Platform"/>
            <consortium name="The Broad Institute Genome Sequencing Center for Infectious Disease"/>
            <person name="Wu L."/>
            <person name="Ma J."/>
        </authorList>
    </citation>
    <scope>NUCLEOTIDE SEQUENCE [LARGE SCALE GENOMIC DNA]</scope>
    <source>
        <strain evidence="1 2">JCM 10671</strain>
    </source>
</reference>
<sequence>MFRPRFWLVSAVVLVVLLLVADRGGQYVVQKIVAGQIQSSLSTPDEPSVDIKGFPFLPQLISQKFDDVDVDIRDADAGQIRVERISAVLTGVQRKGSGAHVDSLSGGGRISYAAASEAAGGYRVSYGGNNLVKISGDVRIAGQTRTASATGKPRIVGNELLIRPEQVSVDGVAAPVSGLIPDIRYPLREIPKGLNIRIKPTEAGIEFSFDGEDLQLSSEDFTGAWGLWGPVREVTSAPGRVRT</sequence>
<proteinExistence type="predicted"/>
<accession>A0ABN1GI22</accession>
<dbReference type="Pfam" id="PF11209">
    <property type="entry name" value="LmeA"/>
    <property type="match status" value="1"/>
</dbReference>
<dbReference type="InterPro" id="IPR021373">
    <property type="entry name" value="DUF2993"/>
</dbReference>
<gene>
    <name evidence="1" type="ORF">GCM10009547_11950</name>
</gene>
<keyword evidence="2" id="KW-1185">Reference proteome</keyword>
<dbReference type="EMBL" id="BAAAHE010000008">
    <property type="protein sequence ID" value="GAA0611518.1"/>
    <property type="molecule type" value="Genomic_DNA"/>
</dbReference>